<dbReference type="Pfam" id="PF10955">
    <property type="entry name" value="Fin"/>
    <property type="match status" value="1"/>
</dbReference>
<dbReference type="RefSeq" id="WP_181315422.1">
    <property type="nucleotide sequence ID" value="NZ_PYAV01000017.1"/>
</dbReference>
<keyword evidence="2" id="KW-1185">Reference proteome</keyword>
<evidence type="ECO:0000313" key="2">
    <source>
        <dbReference type="Proteomes" id="UP000242310"/>
    </source>
</evidence>
<protein>
    <submittedName>
        <fullName evidence="1">Uncharacterized protein DUF2757</fullName>
    </submittedName>
</protein>
<dbReference type="Proteomes" id="UP000242310">
    <property type="component" value="Unassembled WGS sequence"/>
</dbReference>
<accession>A0A2P8H7P7</accession>
<dbReference type="GO" id="GO:0010468">
    <property type="term" value="P:regulation of gene expression"/>
    <property type="evidence" value="ECO:0007669"/>
    <property type="project" value="InterPro"/>
</dbReference>
<sequence length="76" mass="8676">MSIHYYCRHCKSRVGALEGREHTAADLGLSSLNAQEMNEAVHEGSDGRLHIQTICSHCYEAQRQNPALHELDYWVH</sequence>
<proteinExistence type="predicted"/>
<evidence type="ECO:0000313" key="1">
    <source>
        <dbReference type="EMBL" id="PSL42257.1"/>
    </source>
</evidence>
<comment type="caution">
    <text evidence="1">The sequence shown here is derived from an EMBL/GenBank/DDBJ whole genome shotgun (WGS) entry which is preliminary data.</text>
</comment>
<dbReference type="EMBL" id="PYAV01000017">
    <property type="protein sequence ID" value="PSL42257.1"/>
    <property type="molecule type" value="Genomic_DNA"/>
</dbReference>
<organism evidence="1 2">
    <name type="scientific">Salsuginibacillus halophilus</name>
    <dbReference type="NCBI Taxonomy" id="517424"/>
    <lineage>
        <taxon>Bacteria</taxon>
        <taxon>Bacillati</taxon>
        <taxon>Bacillota</taxon>
        <taxon>Bacilli</taxon>
        <taxon>Bacillales</taxon>
        <taxon>Bacillaceae</taxon>
        <taxon>Salsuginibacillus</taxon>
    </lineage>
</organism>
<dbReference type="InterPro" id="IPR020115">
    <property type="entry name" value="Fin"/>
</dbReference>
<name>A0A2P8H7P7_9BACI</name>
<gene>
    <name evidence="1" type="ORF">B0H94_11731</name>
</gene>
<dbReference type="AlphaFoldDB" id="A0A2P8H7P7"/>
<reference evidence="1 2" key="1">
    <citation type="submission" date="2018-03" db="EMBL/GenBank/DDBJ databases">
        <title>Genomic Encyclopedia of Type Strains, Phase III (KMG-III): the genomes of soil and plant-associated and newly described type strains.</title>
        <authorList>
            <person name="Whitman W."/>
        </authorList>
    </citation>
    <scope>NUCLEOTIDE SEQUENCE [LARGE SCALE GENOMIC DNA]</scope>
    <source>
        <strain evidence="1 2">CGMCC 1.07653</strain>
    </source>
</reference>